<dbReference type="eggNOG" id="COG1468">
    <property type="taxonomic scope" value="Bacteria"/>
</dbReference>
<evidence type="ECO:0000256" key="5">
    <source>
        <dbReference type="ARBA" id="ARBA00023004"/>
    </source>
</evidence>
<dbReference type="AlphaFoldDB" id="C0EUB1"/>
<evidence type="ECO:0000256" key="6">
    <source>
        <dbReference type="ARBA" id="ARBA00023014"/>
    </source>
</evidence>
<comment type="function">
    <text evidence="9">CRISPR (clustered regularly interspaced short palindromic repeat) is an adaptive immune system that provides protection against mobile genetic elements (viruses, transposable elements and conjugative plasmids). CRISPR clusters contain sequences complementary to antecedent mobile elements and target invading nucleic acids. CRISPR clusters are transcribed and processed into CRISPR RNA (crRNA).</text>
</comment>
<gene>
    <name evidence="11" type="primary">cas4</name>
    <name evidence="11" type="ORF">EUBHAL_00995</name>
</gene>
<dbReference type="EC" id="3.1.12.1" evidence="9"/>
<dbReference type="InterPro" id="IPR011604">
    <property type="entry name" value="PDDEXK-like_dom_sf"/>
</dbReference>
<dbReference type="Gene3D" id="3.90.320.10">
    <property type="match status" value="1"/>
</dbReference>
<evidence type="ECO:0000256" key="4">
    <source>
        <dbReference type="ARBA" id="ARBA00022839"/>
    </source>
</evidence>
<comment type="cofactor">
    <cofactor evidence="9">
        <name>iron-sulfur cluster</name>
        <dbReference type="ChEBI" id="CHEBI:30408"/>
    </cofactor>
</comment>
<dbReference type="NCBIfam" id="TIGR00372">
    <property type="entry name" value="cas4"/>
    <property type="match status" value="1"/>
</dbReference>
<evidence type="ECO:0000256" key="1">
    <source>
        <dbReference type="ARBA" id="ARBA00022722"/>
    </source>
</evidence>
<keyword evidence="6 9" id="KW-0411">Iron-sulfur</keyword>
<dbReference type="EMBL" id="ACEP01000052">
    <property type="protein sequence ID" value="EEG37134.1"/>
    <property type="molecule type" value="Genomic_DNA"/>
</dbReference>
<dbReference type="GO" id="GO:0046872">
    <property type="term" value="F:metal ion binding"/>
    <property type="evidence" value="ECO:0007669"/>
    <property type="project" value="UniProtKB-KW"/>
</dbReference>
<dbReference type="Pfam" id="PF01930">
    <property type="entry name" value="Cas_Cas4"/>
    <property type="match status" value="1"/>
</dbReference>
<evidence type="ECO:0000256" key="9">
    <source>
        <dbReference type="RuleBase" id="RU365022"/>
    </source>
</evidence>
<name>C0EUB1_9FIRM</name>
<comment type="similarity">
    <text evidence="9">Belongs to the CRISPR-associated exonuclease Cas4 family.</text>
</comment>
<proteinExistence type="inferred from homology"/>
<evidence type="ECO:0000313" key="12">
    <source>
        <dbReference type="Proteomes" id="UP000003174"/>
    </source>
</evidence>
<keyword evidence="3 9" id="KW-0378">Hydrolase</keyword>
<dbReference type="PANTHER" id="PTHR37168:SF1">
    <property type="entry name" value="CRISPR-ASSOCIATED EXONUCLEASE CAS4"/>
    <property type="match status" value="1"/>
</dbReference>
<protein>
    <recommendedName>
        <fullName evidence="9">CRISPR-associated exonuclease Cas4</fullName>
        <ecNumber evidence="9">3.1.12.1</ecNumber>
    </recommendedName>
</protein>
<keyword evidence="1 9" id="KW-0540">Nuclease</keyword>
<organism evidence="11 12">
    <name type="scientific">Anaerobutyricum hallii DSM 3353</name>
    <dbReference type="NCBI Taxonomy" id="411469"/>
    <lineage>
        <taxon>Bacteria</taxon>
        <taxon>Bacillati</taxon>
        <taxon>Bacillota</taxon>
        <taxon>Clostridia</taxon>
        <taxon>Lachnospirales</taxon>
        <taxon>Lachnospiraceae</taxon>
        <taxon>Anaerobutyricum</taxon>
    </lineage>
</organism>
<dbReference type="GO" id="GO:0004527">
    <property type="term" value="F:exonuclease activity"/>
    <property type="evidence" value="ECO:0007669"/>
    <property type="project" value="UniProtKB-KW"/>
</dbReference>
<comment type="caution">
    <text evidence="11">The sequence shown here is derived from an EMBL/GenBank/DDBJ whole genome shotgun (WGS) entry which is preliminary data.</text>
</comment>
<feature type="domain" description="DUF83" evidence="10">
    <location>
        <begin position="14"/>
        <end position="172"/>
    </location>
</feature>
<evidence type="ECO:0000256" key="7">
    <source>
        <dbReference type="ARBA" id="ARBA00023118"/>
    </source>
</evidence>
<dbReference type="PANTHER" id="PTHR37168">
    <property type="entry name" value="CRISPR-ASSOCIATED EXONUCLEASE CAS4"/>
    <property type="match status" value="1"/>
</dbReference>
<reference evidence="11 12" key="1">
    <citation type="submission" date="2009-01" db="EMBL/GenBank/DDBJ databases">
        <authorList>
            <person name="Fulton L."/>
            <person name="Clifton S."/>
            <person name="Fulton B."/>
            <person name="Xu J."/>
            <person name="Minx P."/>
            <person name="Pepin K.H."/>
            <person name="Johnson M."/>
            <person name="Bhonagiri V."/>
            <person name="Nash W.E."/>
            <person name="Mardis E.R."/>
            <person name="Wilson R.K."/>
        </authorList>
    </citation>
    <scope>NUCLEOTIDE SEQUENCE [LARGE SCALE GENOMIC DNA]</scope>
    <source>
        <strain evidence="11 12">DSM 3353</strain>
    </source>
</reference>
<dbReference type="GO" id="GO:0051536">
    <property type="term" value="F:iron-sulfur cluster binding"/>
    <property type="evidence" value="ECO:0007669"/>
    <property type="project" value="UniProtKB-KW"/>
</dbReference>
<keyword evidence="7 9" id="KW-0051">Antiviral defense</keyword>
<keyword evidence="8 9" id="KW-0464">Manganese</keyword>
<reference evidence="11 12" key="2">
    <citation type="submission" date="2009-02" db="EMBL/GenBank/DDBJ databases">
        <title>Draft genome sequence of Eubacterium hallii (DSM 3353).</title>
        <authorList>
            <person name="Sudarsanam P."/>
            <person name="Ley R."/>
            <person name="Guruge J."/>
            <person name="Turnbaugh P.J."/>
            <person name="Mahowald M."/>
            <person name="Liep D."/>
            <person name="Gordon J."/>
        </authorList>
    </citation>
    <scope>NUCLEOTIDE SEQUENCE [LARGE SCALE GENOMIC DNA]</scope>
    <source>
        <strain evidence="11 12">DSM 3353</strain>
    </source>
</reference>
<evidence type="ECO:0000256" key="8">
    <source>
        <dbReference type="ARBA" id="ARBA00023211"/>
    </source>
</evidence>
<evidence type="ECO:0000259" key="10">
    <source>
        <dbReference type="Pfam" id="PF01930"/>
    </source>
</evidence>
<keyword evidence="5 9" id="KW-0408">Iron</keyword>
<sequence>MNNEDEGMTDKRITGVMIYYYFVCKRKLWYFCHEINMESENENVQLGKLLDEKSYERDEKHINIDNVINIDFIREHQELHEIKKSKAIEEAGIWQVKYYLYYLEERGVKNIKGKIDYPLMKKTLLVELSEQDREKLKSIIDEIESMKKEEFPPKFTEQKICKKCAYHDLCFI</sequence>
<dbReference type="InterPro" id="IPR013343">
    <property type="entry name" value="CRISPR-assoc_prot_Cas4"/>
</dbReference>
<accession>C0EUB1</accession>
<keyword evidence="2 9" id="KW-0479">Metal-binding</keyword>
<comment type="cofactor">
    <cofactor evidence="9">
        <name>Mg(2+)</name>
        <dbReference type="ChEBI" id="CHEBI:18420"/>
    </cofactor>
    <cofactor evidence="9">
        <name>Mn(2+)</name>
        <dbReference type="ChEBI" id="CHEBI:29035"/>
    </cofactor>
    <text evidence="9">Mg(2+) or Mn(2+) required for ssDNA cleavage activity.</text>
</comment>
<dbReference type="InterPro" id="IPR022765">
    <property type="entry name" value="Dna2/Cas4_DUF83"/>
</dbReference>
<evidence type="ECO:0000256" key="3">
    <source>
        <dbReference type="ARBA" id="ARBA00022801"/>
    </source>
</evidence>
<dbReference type="GO" id="GO:0051607">
    <property type="term" value="P:defense response to virus"/>
    <property type="evidence" value="ECO:0007669"/>
    <property type="project" value="UniProtKB-KW"/>
</dbReference>
<evidence type="ECO:0000313" key="11">
    <source>
        <dbReference type="EMBL" id="EEG37134.1"/>
    </source>
</evidence>
<evidence type="ECO:0000256" key="2">
    <source>
        <dbReference type="ARBA" id="ARBA00022723"/>
    </source>
</evidence>
<dbReference type="Proteomes" id="UP000003174">
    <property type="component" value="Unassembled WGS sequence"/>
</dbReference>
<keyword evidence="4 9" id="KW-0269">Exonuclease</keyword>